<dbReference type="InterPro" id="IPR039904">
    <property type="entry name" value="TRANK1"/>
</dbReference>
<dbReference type="PANTHER" id="PTHR21529:SF11">
    <property type="entry name" value="UVRD-LIKE HELICASE ATP-BINDING DOMAIN-CONTAINING PROTEIN"/>
    <property type="match status" value="1"/>
</dbReference>
<proteinExistence type="predicted"/>
<dbReference type="Gramene" id="TuG1812G0500001830.01.T01">
    <property type="protein sequence ID" value="TuG1812G0500001830.01.T01"/>
    <property type="gene ID" value="TuG1812G0500001830.01"/>
</dbReference>
<sequence>MCKLVLHVKQKLDELDNLLNADSTIFSNTRWKLVLSDGFRKSFIELKSPQLNREVLQKLFKLGGGWRTTVKNSDICDTFQHAKVYKVRDFYLIWNTDMEKKERRFFQIIRIWGILSHKHVARTVQHLENLFSMYTDDYLDHCRRVQTEGYVFIFCWVYPFSRLVPFIL</sequence>
<protein>
    <submittedName>
        <fullName evidence="1">Uncharacterized protein</fullName>
    </submittedName>
</protein>
<dbReference type="PANTHER" id="PTHR21529">
    <property type="entry name" value="MAMMARY TURMOR VIRUS RECEPTOR HOMOLOG 1, 2 MTVR1, 2"/>
    <property type="match status" value="1"/>
</dbReference>
<reference evidence="1" key="2">
    <citation type="submission" date="2018-03" db="EMBL/GenBank/DDBJ databases">
        <title>The Triticum urartu genome reveals the dynamic nature of wheat genome evolution.</title>
        <authorList>
            <person name="Ling H."/>
            <person name="Ma B."/>
            <person name="Shi X."/>
            <person name="Liu H."/>
            <person name="Dong L."/>
            <person name="Sun H."/>
            <person name="Cao Y."/>
            <person name="Gao Q."/>
            <person name="Zheng S."/>
            <person name="Li Y."/>
            <person name="Yu Y."/>
            <person name="Du H."/>
            <person name="Qi M."/>
            <person name="Li Y."/>
            <person name="Yu H."/>
            <person name="Cui Y."/>
            <person name="Wang N."/>
            <person name="Chen C."/>
            <person name="Wu H."/>
            <person name="Zhao Y."/>
            <person name="Zhang J."/>
            <person name="Li Y."/>
            <person name="Zhou W."/>
            <person name="Zhang B."/>
            <person name="Hu W."/>
            <person name="Eijk M."/>
            <person name="Tang J."/>
            <person name="Witsenboer H."/>
            <person name="Zhao S."/>
            <person name="Li Z."/>
            <person name="Zhang A."/>
            <person name="Wang D."/>
            <person name="Liang C."/>
        </authorList>
    </citation>
    <scope>NUCLEOTIDE SEQUENCE [LARGE SCALE GENOMIC DNA]</scope>
    <source>
        <strain evidence="1">cv. G1812</strain>
    </source>
</reference>
<reference evidence="1" key="3">
    <citation type="submission" date="2022-06" db="UniProtKB">
        <authorList>
            <consortium name="EnsemblPlants"/>
        </authorList>
    </citation>
    <scope>IDENTIFICATION</scope>
</reference>
<reference evidence="2" key="1">
    <citation type="journal article" date="2013" name="Nature">
        <title>Draft genome of the wheat A-genome progenitor Triticum urartu.</title>
        <authorList>
            <person name="Ling H.Q."/>
            <person name="Zhao S."/>
            <person name="Liu D."/>
            <person name="Wang J."/>
            <person name="Sun H."/>
            <person name="Zhang C."/>
            <person name="Fan H."/>
            <person name="Li D."/>
            <person name="Dong L."/>
            <person name="Tao Y."/>
            <person name="Gao C."/>
            <person name="Wu H."/>
            <person name="Li Y."/>
            <person name="Cui Y."/>
            <person name="Guo X."/>
            <person name="Zheng S."/>
            <person name="Wang B."/>
            <person name="Yu K."/>
            <person name="Liang Q."/>
            <person name="Yang W."/>
            <person name="Lou X."/>
            <person name="Chen J."/>
            <person name="Feng M."/>
            <person name="Jian J."/>
            <person name="Zhang X."/>
            <person name="Luo G."/>
            <person name="Jiang Y."/>
            <person name="Liu J."/>
            <person name="Wang Z."/>
            <person name="Sha Y."/>
            <person name="Zhang B."/>
            <person name="Wu H."/>
            <person name="Tang D."/>
            <person name="Shen Q."/>
            <person name="Xue P."/>
            <person name="Zou S."/>
            <person name="Wang X."/>
            <person name="Liu X."/>
            <person name="Wang F."/>
            <person name="Yang Y."/>
            <person name="An X."/>
            <person name="Dong Z."/>
            <person name="Zhang K."/>
            <person name="Zhang X."/>
            <person name="Luo M.C."/>
            <person name="Dvorak J."/>
            <person name="Tong Y."/>
            <person name="Wang J."/>
            <person name="Yang H."/>
            <person name="Li Z."/>
            <person name="Wang D."/>
            <person name="Zhang A."/>
            <person name="Wang J."/>
        </authorList>
    </citation>
    <scope>NUCLEOTIDE SEQUENCE</scope>
    <source>
        <strain evidence="2">cv. G1812</strain>
    </source>
</reference>
<dbReference type="Proteomes" id="UP000015106">
    <property type="component" value="Chromosome 5"/>
</dbReference>
<dbReference type="EnsemblPlants" id="TuG1812G0500001830.01.T01">
    <property type="protein sequence ID" value="TuG1812G0500001830.01.T01"/>
    <property type="gene ID" value="TuG1812G0500001830.01"/>
</dbReference>
<evidence type="ECO:0000313" key="2">
    <source>
        <dbReference type="Proteomes" id="UP000015106"/>
    </source>
</evidence>
<accession>A0A8R7QGG6</accession>
<organism evidence="1 2">
    <name type="scientific">Triticum urartu</name>
    <name type="common">Red wild einkorn</name>
    <name type="synonym">Crithodium urartu</name>
    <dbReference type="NCBI Taxonomy" id="4572"/>
    <lineage>
        <taxon>Eukaryota</taxon>
        <taxon>Viridiplantae</taxon>
        <taxon>Streptophyta</taxon>
        <taxon>Embryophyta</taxon>
        <taxon>Tracheophyta</taxon>
        <taxon>Spermatophyta</taxon>
        <taxon>Magnoliopsida</taxon>
        <taxon>Liliopsida</taxon>
        <taxon>Poales</taxon>
        <taxon>Poaceae</taxon>
        <taxon>BOP clade</taxon>
        <taxon>Pooideae</taxon>
        <taxon>Triticodae</taxon>
        <taxon>Triticeae</taxon>
        <taxon>Triticinae</taxon>
        <taxon>Triticum</taxon>
    </lineage>
</organism>
<keyword evidence="2" id="KW-1185">Reference proteome</keyword>
<evidence type="ECO:0000313" key="1">
    <source>
        <dbReference type="EnsemblPlants" id="TuG1812G0500001830.01.T01"/>
    </source>
</evidence>
<dbReference type="AlphaFoldDB" id="A0A8R7QGG6"/>
<name>A0A8R7QGG6_TRIUA</name>